<protein>
    <submittedName>
        <fullName evidence="1">DUF1801 domain-containing protein</fullName>
    </submittedName>
</protein>
<evidence type="ECO:0000313" key="2">
    <source>
        <dbReference type="Proteomes" id="UP001597480"/>
    </source>
</evidence>
<accession>A0ABW5NTU5</accession>
<dbReference type="EMBL" id="JBHUMD010000007">
    <property type="protein sequence ID" value="MFD2601478.1"/>
    <property type="molecule type" value="Genomic_DNA"/>
</dbReference>
<comment type="caution">
    <text evidence="1">The sequence shown here is derived from an EMBL/GenBank/DDBJ whole genome shotgun (WGS) entry which is preliminary data.</text>
</comment>
<sequence>MTTEEQISAYIASLPEMQQNEIQELHRFMLSILPDAKLWFLDGTNDDGKVVTNPNIGYGEYTINYKDGTSRPFYQVGISAKTTGISVYIMGIPDKKHLPDSYGEKLGKAKVTGYCINFKKLKDINFDILETAVKDGVAISGGGN</sequence>
<keyword evidence="2" id="KW-1185">Reference proteome</keyword>
<proteinExistence type="predicted"/>
<dbReference type="Proteomes" id="UP001597480">
    <property type="component" value="Unassembled WGS sequence"/>
</dbReference>
<dbReference type="RefSeq" id="WP_379820057.1">
    <property type="nucleotide sequence ID" value="NZ_JBHUMD010000007.1"/>
</dbReference>
<name>A0ABW5NTU5_9FLAO</name>
<evidence type="ECO:0000313" key="1">
    <source>
        <dbReference type="EMBL" id="MFD2601478.1"/>
    </source>
</evidence>
<reference evidence="2" key="1">
    <citation type="journal article" date="2019" name="Int. J. Syst. Evol. Microbiol.">
        <title>The Global Catalogue of Microorganisms (GCM) 10K type strain sequencing project: providing services to taxonomists for standard genome sequencing and annotation.</title>
        <authorList>
            <consortium name="The Broad Institute Genomics Platform"/>
            <consortium name="The Broad Institute Genome Sequencing Center for Infectious Disease"/>
            <person name="Wu L."/>
            <person name="Ma J."/>
        </authorList>
    </citation>
    <scope>NUCLEOTIDE SEQUENCE [LARGE SCALE GENOMIC DNA]</scope>
    <source>
        <strain evidence="2">KCTC 42107</strain>
    </source>
</reference>
<gene>
    <name evidence="1" type="ORF">ACFSR3_05370</name>
</gene>
<organism evidence="1 2">
    <name type="scientific">Flavobacterium suzhouense</name>
    <dbReference type="NCBI Taxonomy" id="1529638"/>
    <lineage>
        <taxon>Bacteria</taxon>
        <taxon>Pseudomonadati</taxon>
        <taxon>Bacteroidota</taxon>
        <taxon>Flavobacteriia</taxon>
        <taxon>Flavobacteriales</taxon>
        <taxon>Flavobacteriaceae</taxon>
        <taxon>Flavobacterium</taxon>
    </lineage>
</organism>